<evidence type="ECO:0000256" key="1">
    <source>
        <dbReference type="SAM" id="Phobius"/>
    </source>
</evidence>
<dbReference type="RefSeq" id="WP_128199516.1">
    <property type="nucleotide sequence ID" value="NZ_SACT01000006.1"/>
</dbReference>
<dbReference type="EMBL" id="SACT01000006">
    <property type="protein sequence ID" value="RVT50006.1"/>
    <property type="molecule type" value="Genomic_DNA"/>
</dbReference>
<dbReference type="AlphaFoldDB" id="A0A3S2U1H5"/>
<keyword evidence="3" id="KW-1185">Reference proteome</keyword>
<feature type="transmembrane region" description="Helical" evidence="1">
    <location>
        <begin position="72"/>
        <end position="92"/>
    </location>
</feature>
<feature type="transmembrane region" description="Helical" evidence="1">
    <location>
        <begin position="40"/>
        <end position="60"/>
    </location>
</feature>
<feature type="transmembrane region" description="Helical" evidence="1">
    <location>
        <begin position="112"/>
        <end position="131"/>
    </location>
</feature>
<organism evidence="2 3">
    <name type="scientific">Rubrivivax albus</name>
    <dbReference type="NCBI Taxonomy" id="2499835"/>
    <lineage>
        <taxon>Bacteria</taxon>
        <taxon>Pseudomonadati</taxon>
        <taxon>Pseudomonadota</taxon>
        <taxon>Betaproteobacteria</taxon>
        <taxon>Burkholderiales</taxon>
        <taxon>Sphaerotilaceae</taxon>
        <taxon>Rubrivivax</taxon>
    </lineage>
</organism>
<accession>A0A3S2U1H5</accession>
<reference evidence="2 3" key="1">
    <citation type="submission" date="2019-01" db="EMBL/GenBank/DDBJ databases">
        <authorList>
            <person name="Chen W.-M."/>
        </authorList>
    </citation>
    <scope>NUCLEOTIDE SEQUENCE [LARGE SCALE GENOMIC DNA]</scope>
    <source>
        <strain evidence="2 3">ICH-3</strain>
    </source>
</reference>
<name>A0A3S2U1H5_9BURK</name>
<keyword evidence="1" id="KW-0472">Membrane</keyword>
<proteinExistence type="predicted"/>
<keyword evidence="1" id="KW-0812">Transmembrane</keyword>
<evidence type="ECO:0000313" key="3">
    <source>
        <dbReference type="Proteomes" id="UP000288178"/>
    </source>
</evidence>
<keyword evidence="1" id="KW-1133">Transmembrane helix</keyword>
<dbReference type="OrthoDB" id="5518745at2"/>
<sequence>MSLDLFLRVLALCVALAGVETLHGIARTVLLAPRIGKARAVQLSVVSGTLLAFGVCALLVPGIGLQGARQHLILGLALAAFMATFDMAFGRLVLRLKWRRILQDFNPASGNYLTLGLVALIGLPWLVWAMTHHTA</sequence>
<evidence type="ECO:0000313" key="2">
    <source>
        <dbReference type="EMBL" id="RVT50006.1"/>
    </source>
</evidence>
<dbReference type="Proteomes" id="UP000288178">
    <property type="component" value="Unassembled WGS sequence"/>
</dbReference>
<comment type="caution">
    <text evidence="2">The sequence shown here is derived from an EMBL/GenBank/DDBJ whole genome shotgun (WGS) entry which is preliminary data.</text>
</comment>
<protein>
    <submittedName>
        <fullName evidence="2">Uncharacterized protein</fullName>
    </submittedName>
</protein>
<gene>
    <name evidence="2" type="ORF">ENE75_16920</name>
</gene>